<accession>A0A9D1S3F1</accession>
<dbReference type="EMBL" id="DVNK01000011">
    <property type="protein sequence ID" value="HIU45949.1"/>
    <property type="molecule type" value="Genomic_DNA"/>
</dbReference>
<protein>
    <recommendedName>
        <fullName evidence="1">Dipeptidase</fullName>
        <ecNumber evidence="1">3.4.-.-</ecNumber>
    </recommendedName>
</protein>
<evidence type="ECO:0000313" key="4">
    <source>
        <dbReference type="Proteomes" id="UP000824123"/>
    </source>
</evidence>
<feature type="chain" id="PRO_5039286202" description="Dipeptidase" evidence="2">
    <location>
        <begin position="28"/>
        <end position="509"/>
    </location>
</feature>
<evidence type="ECO:0000256" key="2">
    <source>
        <dbReference type="SAM" id="SignalP"/>
    </source>
</evidence>
<comment type="caution">
    <text evidence="3">The sequence shown here is derived from an EMBL/GenBank/DDBJ whole genome shotgun (WGS) entry which is preliminary data.</text>
</comment>
<dbReference type="GO" id="GO:0070004">
    <property type="term" value="F:cysteine-type exopeptidase activity"/>
    <property type="evidence" value="ECO:0007669"/>
    <property type="project" value="InterPro"/>
</dbReference>
<proteinExistence type="inferred from homology"/>
<evidence type="ECO:0000313" key="3">
    <source>
        <dbReference type="EMBL" id="HIU45949.1"/>
    </source>
</evidence>
<keyword evidence="1" id="KW-0224">Dipeptidase</keyword>
<dbReference type="Gene3D" id="3.60.60.10">
    <property type="entry name" value="Penicillin V Acylase, Chain A"/>
    <property type="match status" value="1"/>
</dbReference>
<dbReference type="EC" id="3.4.-.-" evidence="1"/>
<keyword evidence="1" id="KW-0378">Hydrolase</keyword>
<evidence type="ECO:0000256" key="1">
    <source>
        <dbReference type="RuleBase" id="RU364089"/>
    </source>
</evidence>
<comment type="similarity">
    <text evidence="1">Belongs to the peptidase C69 family.</text>
</comment>
<dbReference type="PANTHER" id="PTHR12994">
    <property type="entry name" value="SECERNIN"/>
    <property type="match status" value="1"/>
</dbReference>
<dbReference type="Proteomes" id="UP000824123">
    <property type="component" value="Unassembled WGS sequence"/>
</dbReference>
<dbReference type="PANTHER" id="PTHR12994:SF17">
    <property type="entry name" value="LD30995P"/>
    <property type="match status" value="1"/>
</dbReference>
<gene>
    <name evidence="3" type="ORF">IAC59_01660</name>
</gene>
<sequence>MARTGMKLWIVLLLAAFMCLNASCALGCTSIYVGSDLTEDGSTIFGRSEDASNSYNKLYYVSPAVNHKAGEAYKGCYGFEYEFTRDSYAYTAFSDDNREGVGGVCPDCGGTHAHTPYEAAGTNEMGVTVSATETLHGSAEVCAVDPYADAGIEEAEIVTVLLSESSSAREAVELLLSIYDGAGCAGGAGLFIADDSEAWYIENLTGHQYMALKLNPTLVFVEPNMSIIGLIDLDDSDNVIASKGIIETAQQAGTFVGDIEANTIDFTASYNAGQTANSRMVSALNYLQSEAPDEPEAADYAITNVDADGNIVPLNTAIMTDKLAISDVVDFYAIDGIGNARNLETHIFQVFGEDGPTDTVEWVAMDDGRYNVFVSYYPMLTTDTYAGYQLSTAVATYEGELPEGATGYLDNADEPSYCVLPDNWYDSMYWSLDALSNIMETGDISDEQRARVKQELNELQDACYDAYAELKAAVAAADEATAARTATDISAQTAAEVHAAVVQLVNEIR</sequence>
<comment type="catalytic activity">
    <reaction evidence="1">
        <text>an L-aminoacyl-L-amino acid + H2O = 2 an L-alpha-amino acid</text>
        <dbReference type="Rhea" id="RHEA:48940"/>
        <dbReference type="ChEBI" id="CHEBI:15377"/>
        <dbReference type="ChEBI" id="CHEBI:59869"/>
        <dbReference type="ChEBI" id="CHEBI:77460"/>
    </reaction>
</comment>
<feature type="signal peptide" evidence="2">
    <location>
        <begin position="1"/>
        <end position="27"/>
    </location>
</feature>
<keyword evidence="2" id="KW-0732">Signal</keyword>
<reference evidence="3" key="2">
    <citation type="journal article" date="2021" name="PeerJ">
        <title>Extensive microbial diversity within the chicken gut microbiome revealed by metagenomics and culture.</title>
        <authorList>
            <person name="Gilroy R."/>
            <person name="Ravi A."/>
            <person name="Getino M."/>
            <person name="Pursley I."/>
            <person name="Horton D.L."/>
            <person name="Alikhan N.F."/>
            <person name="Baker D."/>
            <person name="Gharbi K."/>
            <person name="Hall N."/>
            <person name="Watson M."/>
            <person name="Adriaenssens E.M."/>
            <person name="Foster-Nyarko E."/>
            <person name="Jarju S."/>
            <person name="Secka A."/>
            <person name="Antonio M."/>
            <person name="Oren A."/>
            <person name="Chaudhuri R.R."/>
            <person name="La Ragione R."/>
            <person name="Hildebrand F."/>
            <person name="Pallen M.J."/>
        </authorList>
    </citation>
    <scope>NUCLEOTIDE SEQUENCE</scope>
    <source>
        <strain evidence="3">ChiSxjej2B14-8506</strain>
    </source>
</reference>
<keyword evidence="1" id="KW-0645">Protease</keyword>
<organism evidence="3 4">
    <name type="scientific">Candidatus Fimadaptatus faecigallinarum</name>
    <dbReference type="NCBI Taxonomy" id="2840814"/>
    <lineage>
        <taxon>Bacteria</taxon>
        <taxon>Bacillati</taxon>
        <taxon>Bacillota</taxon>
        <taxon>Clostridia</taxon>
        <taxon>Eubacteriales</taxon>
        <taxon>Candidatus Fimadaptatus</taxon>
    </lineage>
</organism>
<dbReference type="InterPro" id="IPR005322">
    <property type="entry name" value="Peptidase_C69"/>
</dbReference>
<dbReference type="AlphaFoldDB" id="A0A9D1S3F1"/>
<reference evidence="3" key="1">
    <citation type="submission" date="2020-10" db="EMBL/GenBank/DDBJ databases">
        <authorList>
            <person name="Gilroy R."/>
        </authorList>
    </citation>
    <scope>NUCLEOTIDE SEQUENCE</scope>
    <source>
        <strain evidence="3">ChiSxjej2B14-8506</strain>
    </source>
</reference>
<dbReference type="GO" id="GO:0016805">
    <property type="term" value="F:dipeptidase activity"/>
    <property type="evidence" value="ECO:0007669"/>
    <property type="project" value="UniProtKB-KW"/>
</dbReference>
<name>A0A9D1S3F1_9FIRM</name>
<dbReference type="GO" id="GO:0006508">
    <property type="term" value="P:proteolysis"/>
    <property type="evidence" value="ECO:0007669"/>
    <property type="project" value="UniProtKB-KW"/>
</dbReference>
<dbReference type="Pfam" id="PF03577">
    <property type="entry name" value="Peptidase_C69"/>
    <property type="match status" value="1"/>
</dbReference>